<keyword evidence="2" id="KW-1185">Reference proteome</keyword>
<sequence length="66" mass="7442">MPDYRLRRLRGDGVPFDGIAFTSASDKATIAEAIRIDHADYVEVWRDDRIVSRVAPAKIRNRPSAS</sequence>
<gene>
    <name evidence="1" type="ORF">Q5H94_14670</name>
</gene>
<accession>A0ABT9A2J9</accession>
<protein>
    <submittedName>
        <fullName evidence="1">Uncharacterized protein</fullName>
    </submittedName>
</protein>
<proteinExistence type="predicted"/>
<dbReference type="Proteomes" id="UP001176468">
    <property type="component" value="Unassembled WGS sequence"/>
</dbReference>
<evidence type="ECO:0000313" key="2">
    <source>
        <dbReference type="Proteomes" id="UP001176468"/>
    </source>
</evidence>
<evidence type="ECO:0000313" key="1">
    <source>
        <dbReference type="EMBL" id="MDO7843574.1"/>
    </source>
</evidence>
<comment type="caution">
    <text evidence="1">The sequence shown here is derived from an EMBL/GenBank/DDBJ whole genome shotgun (WGS) entry which is preliminary data.</text>
</comment>
<name>A0ABT9A2J9_9SPHN</name>
<dbReference type="EMBL" id="JAUQSZ010000010">
    <property type="protein sequence ID" value="MDO7843574.1"/>
    <property type="molecule type" value="Genomic_DNA"/>
</dbReference>
<dbReference type="RefSeq" id="WP_304562027.1">
    <property type="nucleotide sequence ID" value="NZ_JAUQSZ010000010.1"/>
</dbReference>
<reference evidence="1" key="1">
    <citation type="submission" date="2023-07" db="EMBL/GenBank/DDBJ databases">
        <authorList>
            <person name="Kim M.K."/>
        </authorList>
    </citation>
    <scope>NUCLEOTIDE SEQUENCE</scope>
    <source>
        <strain evidence="1">CA1-15</strain>
    </source>
</reference>
<organism evidence="1 2">
    <name type="scientific">Sphingomonas immobilis</name>
    <dbReference type="NCBI Taxonomy" id="3063997"/>
    <lineage>
        <taxon>Bacteria</taxon>
        <taxon>Pseudomonadati</taxon>
        <taxon>Pseudomonadota</taxon>
        <taxon>Alphaproteobacteria</taxon>
        <taxon>Sphingomonadales</taxon>
        <taxon>Sphingomonadaceae</taxon>
        <taxon>Sphingomonas</taxon>
    </lineage>
</organism>